<evidence type="ECO:0000313" key="2">
    <source>
        <dbReference type="EMBL" id="CAE6436268.1"/>
    </source>
</evidence>
<dbReference type="Proteomes" id="UP000663888">
    <property type="component" value="Unassembled WGS sequence"/>
</dbReference>
<keyword evidence="1" id="KW-0732">Signal</keyword>
<evidence type="ECO:0000313" key="3">
    <source>
        <dbReference type="Proteomes" id="UP000663888"/>
    </source>
</evidence>
<evidence type="ECO:0000256" key="1">
    <source>
        <dbReference type="SAM" id="SignalP"/>
    </source>
</evidence>
<protein>
    <submittedName>
        <fullName evidence="2">Uncharacterized protein</fullName>
    </submittedName>
</protein>
<accession>A0A8H2XW61</accession>
<proteinExistence type="predicted"/>
<feature type="signal peptide" evidence="1">
    <location>
        <begin position="1"/>
        <end position="16"/>
    </location>
</feature>
<sequence length="70" mass="7153">MKLLALLVATPHLVLATYGACTGTIEALSQGRLKICGNDIQAVFINAGIQLVTTPQDGSGCAYVGLCGDC</sequence>
<feature type="chain" id="PRO_5034240552" evidence="1">
    <location>
        <begin position="17"/>
        <end position="70"/>
    </location>
</feature>
<organism evidence="2 3">
    <name type="scientific">Rhizoctonia solani</name>
    <dbReference type="NCBI Taxonomy" id="456999"/>
    <lineage>
        <taxon>Eukaryota</taxon>
        <taxon>Fungi</taxon>
        <taxon>Dikarya</taxon>
        <taxon>Basidiomycota</taxon>
        <taxon>Agaricomycotina</taxon>
        <taxon>Agaricomycetes</taxon>
        <taxon>Cantharellales</taxon>
        <taxon>Ceratobasidiaceae</taxon>
        <taxon>Rhizoctonia</taxon>
    </lineage>
</organism>
<comment type="caution">
    <text evidence="2">The sequence shown here is derived from an EMBL/GenBank/DDBJ whole genome shotgun (WGS) entry which is preliminary data.</text>
</comment>
<dbReference type="EMBL" id="CAJMWX010000861">
    <property type="protein sequence ID" value="CAE6436268.1"/>
    <property type="molecule type" value="Genomic_DNA"/>
</dbReference>
<reference evidence="2" key="1">
    <citation type="submission" date="2021-01" db="EMBL/GenBank/DDBJ databases">
        <authorList>
            <person name="Kaushik A."/>
        </authorList>
    </citation>
    <scope>NUCLEOTIDE SEQUENCE</scope>
    <source>
        <strain evidence="2">AG4-R118</strain>
    </source>
</reference>
<gene>
    <name evidence="2" type="ORF">RDB_LOCUS42837</name>
</gene>
<name>A0A8H2XW61_9AGAM</name>
<dbReference type="AlphaFoldDB" id="A0A8H2XW61"/>